<keyword evidence="3" id="KW-0675">Receptor</keyword>
<dbReference type="EMBL" id="SWLB01000001">
    <property type="protein sequence ID" value="KAF3341925.1"/>
    <property type="molecule type" value="Genomic_DNA"/>
</dbReference>
<feature type="repeat" description="RCC1" evidence="2">
    <location>
        <begin position="153"/>
        <end position="232"/>
    </location>
</feature>
<name>A0A833VTP4_9POAL</name>
<dbReference type="PANTHER" id="PTHR22870:SF382">
    <property type="entry name" value="REGULATOR OF CHROMOSOME CONDENSATION (RCC1) FAMILY PROTEIN"/>
    <property type="match status" value="1"/>
</dbReference>
<sequence length="322" mass="34714">MATGEEKEIVTIGTDLLDCSICTSPLGPPLYQGFLFDANWSTLFFSFLRRKFDANWSTLFRSAGFRVQAPPSTLFFSFLSISRLPPKLEHFPRPQPLFSSLPLLFRCCHIIRIGSPPIFYKPTFLPSSLFRSPSSRSISCEHKGSLSEASDLGQVWGWGYGGEGQLGLGSRIRTVSSPHPIPCIDTEFYGKDRASSMIANNRSSEGALSKVTGTCVKAIACGGRHSAVVTDSGALLTFGWGLYGQCGLGSTDDLLSPTCVQSILGVKMRDVYSFGGNQFGQLGTGSDQAETVPKLVEASCLENKHARAVSCGARHSAMITGT</sequence>
<dbReference type="AlphaFoldDB" id="A0A833VTP4"/>
<dbReference type="Pfam" id="PF13540">
    <property type="entry name" value="RCC1_2"/>
    <property type="match status" value="1"/>
</dbReference>
<keyword evidence="1" id="KW-0677">Repeat</keyword>
<protein>
    <submittedName>
        <fullName evidence="3">Ultraviolet-B receptor UVR8</fullName>
    </submittedName>
</protein>
<dbReference type="SUPFAM" id="SSF50985">
    <property type="entry name" value="RCC1/BLIP-II"/>
    <property type="match status" value="1"/>
</dbReference>
<dbReference type="PANTHER" id="PTHR22870">
    <property type="entry name" value="REGULATOR OF CHROMOSOME CONDENSATION"/>
    <property type="match status" value="1"/>
</dbReference>
<evidence type="ECO:0000256" key="1">
    <source>
        <dbReference type="ARBA" id="ARBA00022737"/>
    </source>
</evidence>
<dbReference type="InterPro" id="IPR000408">
    <property type="entry name" value="Reg_chr_condens"/>
</dbReference>
<organism evidence="3 4">
    <name type="scientific">Carex littledalei</name>
    <dbReference type="NCBI Taxonomy" id="544730"/>
    <lineage>
        <taxon>Eukaryota</taxon>
        <taxon>Viridiplantae</taxon>
        <taxon>Streptophyta</taxon>
        <taxon>Embryophyta</taxon>
        <taxon>Tracheophyta</taxon>
        <taxon>Spermatophyta</taxon>
        <taxon>Magnoliopsida</taxon>
        <taxon>Liliopsida</taxon>
        <taxon>Poales</taxon>
        <taxon>Cyperaceae</taxon>
        <taxon>Cyperoideae</taxon>
        <taxon>Cariceae</taxon>
        <taxon>Carex</taxon>
        <taxon>Carex subgen. Euthyceras</taxon>
    </lineage>
</organism>
<dbReference type="Gene3D" id="2.130.10.30">
    <property type="entry name" value="Regulator of chromosome condensation 1/beta-lactamase-inhibitor protein II"/>
    <property type="match status" value="2"/>
</dbReference>
<keyword evidence="4" id="KW-1185">Reference proteome</keyword>
<dbReference type="OrthoDB" id="5370059at2759"/>
<dbReference type="InterPro" id="IPR009091">
    <property type="entry name" value="RCC1/BLIP-II"/>
</dbReference>
<comment type="caution">
    <text evidence="3">The sequence shown here is derived from an EMBL/GenBank/DDBJ whole genome shotgun (WGS) entry which is preliminary data.</text>
</comment>
<dbReference type="Proteomes" id="UP000623129">
    <property type="component" value="Unassembled WGS sequence"/>
</dbReference>
<evidence type="ECO:0000313" key="3">
    <source>
        <dbReference type="EMBL" id="KAF3341925.1"/>
    </source>
</evidence>
<dbReference type="PROSITE" id="PS00626">
    <property type="entry name" value="RCC1_2"/>
    <property type="match status" value="1"/>
</dbReference>
<dbReference type="Pfam" id="PF00415">
    <property type="entry name" value="RCC1"/>
    <property type="match status" value="2"/>
</dbReference>
<evidence type="ECO:0000256" key="2">
    <source>
        <dbReference type="PROSITE-ProRule" id="PRU00235"/>
    </source>
</evidence>
<gene>
    <name evidence="3" type="ORF">FCM35_KLT00563</name>
</gene>
<accession>A0A833VTP4</accession>
<feature type="repeat" description="RCC1" evidence="2">
    <location>
        <begin position="269"/>
        <end position="322"/>
    </location>
</feature>
<evidence type="ECO:0000313" key="4">
    <source>
        <dbReference type="Proteomes" id="UP000623129"/>
    </source>
</evidence>
<proteinExistence type="predicted"/>
<dbReference type="PROSITE" id="PS50012">
    <property type="entry name" value="RCC1_3"/>
    <property type="match status" value="2"/>
</dbReference>
<dbReference type="InterPro" id="IPR051210">
    <property type="entry name" value="Ub_ligase/GEF_domain"/>
</dbReference>
<reference evidence="3" key="1">
    <citation type="submission" date="2020-01" db="EMBL/GenBank/DDBJ databases">
        <title>Genome sequence of Kobresia littledalei, the first chromosome-level genome in the family Cyperaceae.</title>
        <authorList>
            <person name="Qu G."/>
        </authorList>
    </citation>
    <scope>NUCLEOTIDE SEQUENCE</scope>
    <source>
        <strain evidence="3">C.B.Clarke</strain>
        <tissue evidence="3">Leaf</tissue>
    </source>
</reference>